<dbReference type="HOGENOM" id="CLU_3305061_0_0_10"/>
<sequence length="39" mass="4673">MEIQSIVPNIRYEKVTYFHNIILLFLSEFLIFPVLVFGK</sequence>
<proteinExistence type="predicted"/>
<keyword evidence="1" id="KW-0812">Transmembrane</keyword>
<gene>
    <name evidence="2" type="ORF">BACSTE_02550</name>
</gene>
<evidence type="ECO:0000256" key="1">
    <source>
        <dbReference type="SAM" id="Phobius"/>
    </source>
</evidence>
<dbReference type="EMBL" id="ABFZ02000020">
    <property type="protein sequence ID" value="EDS14861.1"/>
    <property type="molecule type" value="Genomic_DNA"/>
</dbReference>
<feature type="transmembrane region" description="Helical" evidence="1">
    <location>
        <begin position="17"/>
        <end position="37"/>
    </location>
</feature>
<accession>B0NST5</accession>
<organism evidence="2 3">
    <name type="scientific">Bacteroides stercoris ATCC 43183</name>
    <dbReference type="NCBI Taxonomy" id="449673"/>
    <lineage>
        <taxon>Bacteria</taxon>
        <taxon>Pseudomonadati</taxon>
        <taxon>Bacteroidota</taxon>
        <taxon>Bacteroidia</taxon>
        <taxon>Bacteroidales</taxon>
        <taxon>Bacteroidaceae</taxon>
        <taxon>Bacteroides</taxon>
    </lineage>
</organism>
<reference evidence="2 3" key="1">
    <citation type="submission" date="2007-11" db="EMBL/GenBank/DDBJ databases">
        <title>Draft genome sequence of Bacteroides stercoris(ATCC 43183).</title>
        <authorList>
            <person name="Sudarsanam P."/>
            <person name="Ley R."/>
            <person name="Guruge J."/>
            <person name="Turnbaugh P.J."/>
            <person name="Mahowald M."/>
            <person name="Liep D."/>
            <person name="Gordon J."/>
        </authorList>
    </citation>
    <scope>NUCLEOTIDE SEQUENCE [LARGE SCALE GENOMIC DNA]</scope>
    <source>
        <strain evidence="2 3">ATCC 43183</strain>
    </source>
</reference>
<keyword evidence="1" id="KW-1133">Transmembrane helix</keyword>
<keyword evidence="1" id="KW-0472">Membrane</keyword>
<dbReference type="Proteomes" id="UP000004713">
    <property type="component" value="Unassembled WGS sequence"/>
</dbReference>
<reference evidence="2 3" key="2">
    <citation type="submission" date="2007-11" db="EMBL/GenBank/DDBJ databases">
        <authorList>
            <person name="Fulton L."/>
            <person name="Clifton S."/>
            <person name="Fulton B."/>
            <person name="Xu J."/>
            <person name="Minx P."/>
            <person name="Pepin K.H."/>
            <person name="Johnson M."/>
            <person name="Thiruvilangam P."/>
            <person name="Bhonagiri V."/>
            <person name="Nash W.E."/>
            <person name="Mardis E.R."/>
            <person name="Wilson R.K."/>
        </authorList>
    </citation>
    <scope>NUCLEOTIDE SEQUENCE [LARGE SCALE GENOMIC DNA]</scope>
    <source>
        <strain evidence="2 3">ATCC 43183</strain>
    </source>
</reference>
<protein>
    <submittedName>
        <fullName evidence="2">Uncharacterized protein</fullName>
    </submittedName>
</protein>
<name>B0NST5_BACSE</name>
<evidence type="ECO:0000313" key="2">
    <source>
        <dbReference type="EMBL" id="EDS14861.1"/>
    </source>
</evidence>
<dbReference type="AlphaFoldDB" id="B0NST5"/>
<comment type="caution">
    <text evidence="2">The sequence shown here is derived from an EMBL/GenBank/DDBJ whole genome shotgun (WGS) entry which is preliminary data.</text>
</comment>
<evidence type="ECO:0000313" key="3">
    <source>
        <dbReference type="Proteomes" id="UP000004713"/>
    </source>
</evidence>